<evidence type="ECO:0000256" key="11">
    <source>
        <dbReference type="SAM" id="MobiDB-lite"/>
    </source>
</evidence>
<evidence type="ECO:0000259" key="12">
    <source>
        <dbReference type="PROSITE" id="PS50016"/>
    </source>
</evidence>
<dbReference type="PANTHER" id="PTHR12360">
    <property type="entry name" value="NUCLEAR TRANSCRIPTION FACTOR, X-BOX BINDING 1 NFX1"/>
    <property type="match status" value="1"/>
</dbReference>
<comment type="similarity">
    <text evidence="2">Belongs to the NFX1 family.</text>
</comment>
<keyword evidence="8" id="KW-0804">Transcription</keyword>
<protein>
    <submittedName>
        <fullName evidence="15">FAP1 protein</fullName>
    </submittedName>
</protein>
<feature type="region of interest" description="Disordered" evidence="11">
    <location>
        <begin position="884"/>
        <end position="926"/>
    </location>
</feature>
<evidence type="ECO:0000256" key="4">
    <source>
        <dbReference type="ARBA" id="ARBA00022737"/>
    </source>
</evidence>
<keyword evidence="9" id="KW-0539">Nucleus</keyword>
<sequence>MASDKDIKEEAVIPELDSDYSSDDAEELEVEDSDLRTTIEKEIREETYVCLVCTGEIDYTEEFWSCGDCYRVYHISCISSWSTKGSSTDEEGNWKCPACHSTHARTKFQDKCWCSKTINPQPNQLHPGSCGQTCGAQLPGCPHKCPLACHPGPHAQCNALGPLLKCKCGKHENQWPCVITPYIEGWQCDEICQEFLPCELHKCGKKCHAGLCGKCETFVSSRCYCGQSTDMLKCHLRMPKLSFGERREDNWVGDFQCKLTKDVTYDCGLHSTSIACQPVPKRKLHCPQSPDILKTCPCGQTSILELNNGVNRQCCTDPIPTCDKLCNKTLPCGHRCKWKCHDGECSPCLEILKQKCRCGFNSFNVPCKFISQGFEATCIRQCTVLLSCRRHRCEKICCPDESSGLARERQRKKSLRNNQVTSRNANSAFNVEAGHICLRTCNKKLSCGNPDHVCHDTCHAGPCRPCLESTNDDLVCNCGKTVVMAPVRCGTTLPPCDHPCIRPTPCGHPPMPHNCHPDSVECPKCTYTVMKECNCSRKIKRSAMCHQKDVFCGNKCDHKLPCGHTCLMLCHKGPCVCKSFCGRKKKYCSHVDRTPCHYPEPCKLEDVCAEPTQVKCRCGRMTKTVPCGASVDKESVAGTPISCDVSCVLKERDERLKSAFNITSNSAESDMANVPYSDEVLKIASVQEKWCLQVEGIMREFMSNERRSMSFKPMRREQRAFVHELAECFGLFSESQDPEPKRSVFVSKKPNSASPEMSLAQGIRRFQAHKRATTKIPLKVESTKKNLNAILIQDCIEGTTRDMVDDVVRPLFGESDMLYSIQAVNKTKYLVVPEAFMRSSDDKEEKLQQVALKLSTICREMFISNVVKMVRINIDYDIVREESVESISNESSSKESIEESDEGNNEKANAFSETLDKDFSEMAISS</sequence>
<dbReference type="SMART" id="SM00438">
    <property type="entry name" value="ZnF_NFX"/>
    <property type="match status" value="8"/>
</dbReference>
<dbReference type="InterPro" id="IPR034078">
    <property type="entry name" value="NFX1_fam"/>
</dbReference>
<accession>A0A0H5C025</accession>
<evidence type="ECO:0000256" key="3">
    <source>
        <dbReference type="ARBA" id="ARBA00022723"/>
    </source>
</evidence>
<dbReference type="SMART" id="SM00393">
    <property type="entry name" value="R3H"/>
    <property type="match status" value="1"/>
</dbReference>
<comment type="subcellular location">
    <subcellularLocation>
        <location evidence="1">Nucleus</location>
    </subcellularLocation>
</comment>
<dbReference type="Gene3D" id="3.30.1370.50">
    <property type="entry name" value="R3H-like domain"/>
    <property type="match status" value="1"/>
</dbReference>
<evidence type="ECO:0000259" key="14">
    <source>
        <dbReference type="PROSITE" id="PS51061"/>
    </source>
</evidence>
<gene>
    <name evidence="15" type="primary">FAP1</name>
    <name evidence="15" type="ORF">BN1211_0968</name>
</gene>
<name>A0A0H5C025_CYBJN</name>
<dbReference type="PROSITE" id="PS50016">
    <property type="entry name" value="ZF_PHD_2"/>
    <property type="match status" value="1"/>
</dbReference>
<keyword evidence="6" id="KW-0862">Zinc</keyword>
<dbReference type="InterPro" id="IPR011011">
    <property type="entry name" value="Znf_FYVE_PHD"/>
</dbReference>
<organism evidence="15 16">
    <name type="scientific">Cyberlindnera jadinii (strain ATCC 18201 / CBS 1600 / BCRC 20928 / JCM 3617 / NBRC 0987 / NRRL Y-1542)</name>
    <name type="common">Torula yeast</name>
    <name type="synonym">Candida utilis</name>
    <dbReference type="NCBI Taxonomy" id="983966"/>
    <lineage>
        <taxon>Eukaryota</taxon>
        <taxon>Fungi</taxon>
        <taxon>Dikarya</taxon>
        <taxon>Ascomycota</taxon>
        <taxon>Saccharomycotina</taxon>
        <taxon>Saccharomycetes</taxon>
        <taxon>Phaffomycetales</taxon>
        <taxon>Phaffomycetaceae</taxon>
        <taxon>Cyberlindnera</taxon>
    </lineage>
</organism>
<evidence type="ECO:0000256" key="9">
    <source>
        <dbReference type="ARBA" id="ARBA00023242"/>
    </source>
</evidence>
<evidence type="ECO:0000256" key="2">
    <source>
        <dbReference type="ARBA" id="ARBA00007269"/>
    </source>
</evidence>
<dbReference type="PROSITE" id="PS50089">
    <property type="entry name" value="ZF_RING_2"/>
    <property type="match status" value="1"/>
</dbReference>
<feature type="compositionally biased region" description="Basic and acidic residues" evidence="11">
    <location>
        <begin position="1"/>
        <end position="11"/>
    </location>
</feature>
<dbReference type="Proteomes" id="UP000038830">
    <property type="component" value="Unassembled WGS sequence"/>
</dbReference>
<proteinExistence type="inferred from homology"/>
<feature type="domain" description="PHD-type" evidence="12">
    <location>
        <begin position="47"/>
        <end position="102"/>
    </location>
</feature>
<feature type="domain" description="R3H" evidence="14">
    <location>
        <begin position="688"/>
        <end position="750"/>
    </location>
</feature>
<dbReference type="Pfam" id="PF01424">
    <property type="entry name" value="R3H"/>
    <property type="match status" value="1"/>
</dbReference>
<evidence type="ECO:0000313" key="16">
    <source>
        <dbReference type="Proteomes" id="UP000038830"/>
    </source>
</evidence>
<feature type="compositionally biased region" description="Acidic residues" evidence="11">
    <location>
        <begin position="16"/>
        <end position="27"/>
    </location>
</feature>
<dbReference type="SUPFAM" id="SSF57903">
    <property type="entry name" value="FYVE/PHD zinc finger"/>
    <property type="match status" value="1"/>
</dbReference>
<evidence type="ECO:0000256" key="7">
    <source>
        <dbReference type="ARBA" id="ARBA00023015"/>
    </source>
</evidence>
<evidence type="ECO:0000259" key="13">
    <source>
        <dbReference type="PROSITE" id="PS50089"/>
    </source>
</evidence>
<dbReference type="InterPro" id="IPR036867">
    <property type="entry name" value="R3H_dom_sf"/>
</dbReference>
<dbReference type="GO" id="GO:0000977">
    <property type="term" value="F:RNA polymerase II transcription regulatory region sequence-specific DNA binding"/>
    <property type="evidence" value="ECO:0007669"/>
    <property type="project" value="TreeGrafter"/>
</dbReference>
<dbReference type="GO" id="GO:0005634">
    <property type="term" value="C:nucleus"/>
    <property type="evidence" value="ECO:0007669"/>
    <property type="project" value="UniProtKB-SubCell"/>
</dbReference>
<dbReference type="InterPro" id="IPR019787">
    <property type="entry name" value="Znf_PHD-finger"/>
</dbReference>
<feature type="region of interest" description="Disordered" evidence="11">
    <location>
        <begin position="1"/>
        <end position="27"/>
    </location>
</feature>
<dbReference type="CDD" id="cd06006">
    <property type="entry name" value="R3H_unknown_2"/>
    <property type="match status" value="1"/>
</dbReference>
<evidence type="ECO:0000256" key="8">
    <source>
        <dbReference type="ARBA" id="ARBA00023163"/>
    </source>
</evidence>
<keyword evidence="5 10" id="KW-0863">Zinc-finger</keyword>
<dbReference type="PROSITE" id="PS51061">
    <property type="entry name" value="R3H"/>
    <property type="match status" value="1"/>
</dbReference>
<evidence type="ECO:0000256" key="5">
    <source>
        <dbReference type="ARBA" id="ARBA00022771"/>
    </source>
</evidence>
<keyword evidence="7" id="KW-0805">Transcription regulation</keyword>
<evidence type="ECO:0000256" key="1">
    <source>
        <dbReference type="ARBA" id="ARBA00004123"/>
    </source>
</evidence>
<dbReference type="GO" id="GO:0000981">
    <property type="term" value="F:DNA-binding transcription factor activity, RNA polymerase II-specific"/>
    <property type="evidence" value="ECO:0007669"/>
    <property type="project" value="TreeGrafter"/>
</dbReference>
<feature type="domain" description="RING-type" evidence="13">
    <location>
        <begin position="50"/>
        <end position="100"/>
    </location>
</feature>
<dbReference type="InterPro" id="IPR000967">
    <property type="entry name" value="Znf_NFX1"/>
</dbReference>
<dbReference type="InterPro" id="IPR001841">
    <property type="entry name" value="Znf_RING"/>
</dbReference>
<dbReference type="SUPFAM" id="SSF82708">
    <property type="entry name" value="R3H domain"/>
    <property type="match status" value="1"/>
</dbReference>
<dbReference type="InterPro" id="IPR001374">
    <property type="entry name" value="R3H_dom"/>
</dbReference>
<reference evidence="16" key="1">
    <citation type="journal article" date="2015" name="J. Biotechnol.">
        <title>The structure of the Cyberlindnera jadinii genome and its relation to Candida utilis analyzed by the occurrence of single nucleotide polymorphisms.</title>
        <authorList>
            <person name="Rupp O."/>
            <person name="Brinkrolf K."/>
            <person name="Buerth C."/>
            <person name="Kunigo M."/>
            <person name="Schneider J."/>
            <person name="Jaenicke S."/>
            <person name="Goesmann A."/>
            <person name="Puehler A."/>
            <person name="Jaeger K.-E."/>
            <person name="Ernst J.F."/>
        </authorList>
    </citation>
    <scope>NUCLEOTIDE SEQUENCE [LARGE SCALE GENOMIC DNA]</scope>
    <source>
        <strain evidence="16">ATCC 18201 / CBS 1600 / BCRC 20928 / JCM 3617 / NBRC 0987 / NRRL Y-1542</strain>
    </source>
</reference>
<evidence type="ECO:0000256" key="10">
    <source>
        <dbReference type="PROSITE-ProRule" id="PRU00175"/>
    </source>
</evidence>
<dbReference type="CDD" id="cd06008">
    <property type="entry name" value="NF-X1-zinc-finger"/>
    <property type="match status" value="4"/>
</dbReference>
<keyword evidence="3" id="KW-0479">Metal-binding</keyword>
<evidence type="ECO:0000313" key="15">
    <source>
        <dbReference type="EMBL" id="CEP20981.1"/>
    </source>
</evidence>
<dbReference type="GO" id="GO:0008270">
    <property type="term" value="F:zinc ion binding"/>
    <property type="evidence" value="ECO:0007669"/>
    <property type="project" value="UniProtKB-KW"/>
</dbReference>
<dbReference type="AlphaFoldDB" id="A0A0H5C025"/>
<dbReference type="InterPro" id="IPR034077">
    <property type="entry name" value="R3H_FAP1"/>
</dbReference>
<dbReference type="InterPro" id="IPR019786">
    <property type="entry name" value="Zinc_finger_PHD-type_CS"/>
</dbReference>
<dbReference type="PROSITE" id="PS01359">
    <property type="entry name" value="ZF_PHD_1"/>
    <property type="match status" value="1"/>
</dbReference>
<dbReference type="PANTHER" id="PTHR12360:SF12">
    <property type="entry name" value="TRANSCRIPTIONAL REPRESSOR NF-X1"/>
    <property type="match status" value="1"/>
</dbReference>
<keyword evidence="4" id="KW-0677">Repeat</keyword>
<evidence type="ECO:0000256" key="6">
    <source>
        <dbReference type="ARBA" id="ARBA00022833"/>
    </source>
</evidence>
<dbReference type="EMBL" id="CDQK01000001">
    <property type="protein sequence ID" value="CEP20981.1"/>
    <property type="molecule type" value="Genomic_DNA"/>
</dbReference>
<dbReference type="GO" id="GO:0000122">
    <property type="term" value="P:negative regulation of transcription by RNA polymerase II"/>
    <property type="evidence" value="ECO:0007669"/>
    <property type="project" value="TreeGrafter"/>
</dbReference>